<dbReference type="InterPro" id="IPR024300">
    <property type="entry name" value="SipL_SPOCS_dom"/>
</dbReference>
<dbReference type="AlphaFoldDB" id="A0A6I1MP46"/>
<dbReference type="EMBL" id="WHJC01000177">
    <property type="protein sequence ID" value="MPQ44248.1"/>
    <property type="molecule type" value="Genomic_DNA"/>
</dbReference>
<dbReference type="RefSeq" id="WP_152890556.1">
    <property type="nucleotide sequence ID" value="NZ_WHJC01000177.1"/>
</dbReference>
<protein>
    <submittedName>
        <fullName evidence="2">DUF3794 domain-containing protein</fullName>
    </submittedName>
</protein>
<dbReference type="OrthoDB" id="2971545at2"/>
<gene>
    <name evidence="2" type="ORF">GBZ86_10805</name>
</gene>
<dbReference type="Proteomes" id="UP000430345">
    <property type="component" value="Unassembled WGS sequence"/>
</dbReference>
<keyword evidence="3" id="KW-1185">Reference proteome</keyword>
<feature type="domain" description="SipL SPOCS" evidence="1">
    <location>
        <begin position="51"/>
        <end position="150"/>
    </location>
</feature>
<evidence type="ECO:0000313" key="3">
    <source>
        <dbReference type="Proteomes" id="UP000430345"/>
    </source>
</evidence>
<comment type="caution">
    <text evidence="2">The sequence shown here is derived from an EMBL/GenBank/DDBJ whole genome shotgun (WGS) entry which is preliminary data.</text>
</comment>
<dbReference type="Pfam" id="PF12673">
    <property type="entry name" value="SipL"/>
    <property type="match status" value="1"/>
</dbReference>
<name>A0A6I1MP46_9CLOT</name>
<accession>A0A6I1MP46</accession>
<sequence>MYCNCSNKNNYEVISLCDIKNFSHKNGPFNNKAWSQISITDILILDCKKPNIEKIEKIYVDIKITSNKIIETPVSPVPNSEGMTLTGKKLLIDGFICVKIIYTSLTKEQSVYSSNFTVPFCTYIILERNVDPFNDKYCIKTCIEDVFLSLIDCKTIFQNITLFLLAEKTSLTCANPQPPKENCTITNIPPPPPPPNTLINNIILNDLNDDAVITITFDNVDMRIVVNSTGRTTDPAGGNAYFKFTLLQSDGITEKITKSIGGNESGMDFLNNISNTNFQEGDIVNLQSQSPDKVIITNFPDSSTPRYVLSKNQISFKITQNKLNYYIPNEIIFFNNNNDIAKISFNTTNNTLTVTSTNNQFSDPKNRSMILLKLRDGNNLNTIKFHSLIPSNTNANKFVMDLNNTGFNLNDVIEITTYSPRTAKITNFSAQGQTYILDYGTTPDHTLTEFFKITSTGLQSTAPLPLPSTTQLPNIISVKLNADPNIIMFSIVFNTLDKIIFIESTTDYTPPTPGTFFNVKLLDSNGNTITEVPFDGGTRVDSYQLTTVFFKFGYILELTYSNAYKQFIEISNFPTQGNTHRPNTNEEYYKITSTGLKAHTP</sequence>
<evidence type="ECO:0000313" key="2">
    <source>
        <dbReference type="EMBL" id="MPQ44248.1"/>
    </source>
</evidence>
<proteinExistence type="predicted"/>
<organism evidence="2 3">
    <name type="scientific">Clostridium tarantellae</name>
    <dbReference type="NCBI Taxonomy" id="39493"/>
    <lineage>
        <taxon>Bacteria</taxon>
        <taxon>Bacillati</taxon>
        <taxon>Bacillota</taxon>
        <taxon>Clostridia</taxon>
        <taxon>Eubacteriales</taxon>
        <taxon>Clostridiaceae</taxon>
        <taxon>Clostridium</taxon>
    </lineage>
</organism>
<reference evidence="2 3" key="1">
    <citation type="submission" date="2019-10" db="EMBL/GenBank/DDBJ databases">
        <title>The Genome Sequence of Clostridium tarantellae Isolated from Fish Brain.</title>
        <authorList>
            <person name="Bano L."/>
            <person name="Kiel M."/>
            <person name="Sales G."/>
            <person name="Doxey A.C."/>
            <person name="Mansfield M.J."/>
            <person name="Schiavone M."/>
            <person name="Rossetto O."/>
            <person name="Pirazzini M."/>
            <person name="Dobrindt U."/>
            <person name="Montecucco C."/>
        </authorList>
    </citation>
    <scope>NUCLEOTIDE SEQUENCE [LARGE SCALE GENOMIC DNA]</scope>
    <source>
        <strain evidence="2 3">DSM 3997</strain>
    </source>
</reference>
<evidence type="ECO:0000259" key="1">
    <source>
        <dbReference type="Pfam" id="PF12673"/>
    </source>
</evidence>